<dbReference type="EMBL" id="BAAFJT010000038">
    <property type="protein sequence ID" value="GAB0202345.1"/>
    <property type="molecule type" value="Genomic_DNA"/>
</dbReference>
<evidence type="ECO:0000313" key="7">
    <source>
        <dbReference type="Proteomes" id="UP001623348"/>
    </source>
</evidence>
<evidence type="ECO:0000256" key="3">
    <source>
        <dbReference type="ARBA" id="ARBA00023254"/>
    </source>
</evidence>
<keyword evidence="2 4" id="KW-0175">Coiled coil</keyword>
<evidence type="ECO:0000256" key="2">
    <source>
        <dbReference type="ARBA" id="ARBA00023054"/>
    </source>
</evidence>
<keyword evidence="7" id="KW-1185">Reference proteome</keyword>
<evidence type="ECO:0000256" key="5">
    <source>
        <dbReference type="SAM" id="MobiDB-lite"/>
    </source>
</evidence>
<dbReference type="InterPro" id="IPR026676">
    <property type="entry name" value="SYCE1"/>
</dbReference>
<evidence type="ECO:0000256" key="1">
    <source>
        <dbReference type="ARBA" id="ARBA00010094"/>
    </source>
</evidence>
<comment type="similarity">
    <text evidence="1">Belongs to the SYCE family.</text>
</comment>
<feature type="coiled-coil region" evidence="4">
    <location>
        <begin position="86"/>
        <end position="159"/>
    </location>
</feature>
<name>A0ABC9XX68_GRUJA</name>
<dbReference type="AlphaFoldDB" id="A0ABC9XX68"/>
<accession>A0ABC9XX68</accession>
<gene>
    <name evidence="6" type="ORF">GRJ2_002700100</name>
</gene>
<dbReference type="Proteomes" id="UP001623348">
    <property type="component" value="Unassembled WGS sequence"/>
</dbReference>
<evidence type="ECO:0000313" key="6">
    <source>
        <dbReference type="EMBL" id="GAB0202345.1"/>
    </source>
</evidence>
<dbReference type="Pfam" id="PF15233">
    <property type="entry name" value="SYCE1"/>
    <property type="match status" value="1"/>
</dbReference>
<organism evidence="6 7">
    <name type="scientific">Grus japonensis</name>
    <name type="common">Japanese crane</name>
    <name type="synonym">Red-crowned crane</name>
    <dbReference type="NCBI Taxonomy" id="30415"/>
    <lineage>
        <taxon>Eukaryota</taxon>
        <taxon>Metazoa</taxon>
        <taxon>Chordata</taxon>
        <taxon>Craniata</taxon>
        <taxon>Vertebrata</taxon>
        <taxon>Euteleostomi</taxon>
        <taxon>Archelosauria</taxon>
        <taxon>Archosauria</taxon>
        <taxon>Dinosauria</taxon>
        <taxon>Saurischia</taxon>
        <taxon>Theropoda</taxon>
        <taxon>Coelurosauria</taxon>
        <taxon>Aves</taxon>
        <taxon>Neognathae</taxon>
        <taxon>Neoaves</taxon>
        <taxon>Gruiformes</taxon>
        <taxon>Gruidae</taxon>
        <taxon>Grus</taxon>
    </lineage>
</organism>
<comment type="caution">
    <text evidence="6">The sequence shown here is derived from an EMBL/GenBank/DDBJ whole genome shotgun (WGS) entry which is preliminary data.</text>
</comment>
<proteinExistence type="inferred from homology"/>
<protein>
    <submittedName>
        <fullName evidence="6">Golgin subfamily A member 6-like protein 2</fullName>
    </submittedName>
</protein>
<evidence type="ECO:0000256" key="4">
    <source>
        <dbReference type="SAM" id="Coils"/>
    </source>
</evidence>
<sequence length="165" mass="19053">MSPQAAAMDGDLRGVPHPAAGSHRLDALLGRIRTLQQEALRVARLRREEVEAEGQRQEFWRQLDDIMEEHKHLREAHAPAQLAAELVRLEEAREQLLSQERHLLEAEEQLGPEAHVAARLVEEEEEGAKRRLEAELGRRQACQNRRDRLEEELERLQRPLEAPPE</sequence>
<feature type="region of interest" description="Disordered" evidence="5">
    <location>
        <begin position="1"/>
        <end position="20"/>
    </location>
</feature>
<keyword evidence="3" id="KW-0469">Meiosis</keyword>
<reference evidence="6 7" key="1">
    <citation type="submission" date="2024-06" db="EMBL/GenBank/DDBJ databases">
        <title>The draft genome of Grus japonensis, version 3.</title>
        <authorList>
            <person name="Nabeshima K."/>
            <person name="Suzuki S."/>
            <person name="Onuma M."/>
        </authorList>
    </citation>
    <scope>NUCLEOTIDE SEQUENCE [LARGE SCALE GENOMIC DNA]</scope>
    <source>
        <strain evidence="6 7">451A</strain>
    </source>
</reference>